<dbReference type="EMBL" id="MJUW02000114">
    <property type="protein sequence ID" value="OQD44856.1"/>
    <property type="molecule type" value="Genomic_DNA"/>
</dbReference>
<proteinExistence type="predicted"/>
<name>A0A1V6LXK5_9BACT</name>
<sequence>MLPFFNKSRSYPDRLCTFPLKDGILATVNAKEHCHCGRIRIALYKLLGAIQALEIASGCSPGKGACIYTYLLRLL</sequence>
<keyword evidence="2" id="KW-1185">Reference proteome</keyword>
<evidence type="ECO:0000313" key="1">
    <source>
        <dbReference type="EMBL" id="OQD44856.1"/>
    </source>
</evidence>
<organism evidence="1 2">
    <name type="scientific">Candidatus Brocadia sapporoensis</name>
    <dbReference type="NCBI Taxonomy" id="392547"/>
    <lineage>
        <taxon>Bacteria</taxon>
        <taxon>Pseudomonadati</taxon>
        <taxon>Planctomycetota</taxon>
        <taxon>Candidatus Brocadiia</taxon>
        <taxon>Candidatus Brocadiales</taxon>
        <taxon>Candidatus Brocadiaceae</taxon>
        <taxon>Candidatus Brocadia</taxon>
    </lineage>
</organism>
<comment type="caution">
    <text evidence="1">The sequence shown here is derived from an EMBL/GenBank/DDBJ whole genome shotgun (WGS) entry which is preliminary data.</text>
</comment>
<evidence type="ECO:0000313" key="2">
    <source>
        <dbReference type="Proteomes" id="UP000242219"/>
    </source>
</evidence>
<dbReference type="AlphaFoldDB" id="A0A1V6LXK5"/>
<protein>
    <submittedName>
        <fullName evidence="1">Uncharacterized protein</fullName>
    </submittedName>
</protein>
<reference evidence="1 2" key="1">
    <citation type="journal article" date="2016" name="Genome Announc.">
        <title>Draft Genome Sequence of the Anaerobic Ammonium-Oxidizing Bacterium 'Candidatus Brocadia sp. 40'.</title>
        <authorList>
            <person name="Ali M."/>
            <person name="Haroon M.F."/>
            <person name="Narita Y."/>
            <person name="Zhang L."/>
            <person name="Rangel Shaw D."/>
            <person name="Okabe S."/>
            <person name="Saikaly P.E."/>
        </authorList>
    </citation>
    <scope>NUCLEOTIDE SEQUENCE [LARGE SCALE GENOMIC DNA]</scope>
    <source>
        <strain evidence="1 2">40</strain>
    </source>
</reference>
<accession>A0A1V6LXK5</accession>
<gene>
    <name evidence="1" type="ORF">BIY37_11545</name>
</gene>
<dbReference type="Proteomes" id="UP000242219">
    <property type="component" value="Unassembled WGS sequence"/>
</dbReference>